<dbReference type="Gene3D" id="2.50.20.10">
    <property type="entry name" value="Lipoprotein localisation LolA/LolB/LppX"/>
    <property type="match status" value="1"/>
</dbReference>
<accession>A0ABS4K2G7</accession>
<reference evidence="1 2" key="1">
    <citation type="submission" date="2021-03" db="EMBL/GenBank/DDBJ databases">
        <title>Genomic Encyclopedia of Type Strains, Phase IV (KMG-IV): sequencing the most valuable type-strain genomes for metagenomic binning, comparative biology and taxonomic classification.</title>
        <authorList>
            <person name="Goeker M."/>
        </authorList>
    </citation>
    <scope>NUCLEOTIDE SEQUENCE [LARGE SCALE GENOMIC DNA]</scope>
    <source>
        <strain evidence="1 2">DSM 28650</strain>
    </source>
</reference>
<dbReference type="NCBIfam" id="NF041287">
    <property type="entry name" value="lipo_GerS_rel"/>
    <property type="match status" value="1"/>
</dbReference>
<organism evidence="1 2">
    <name type="scientific">Clostridium punense</name>
    <dbReference type="NCBI Taxonomy" id="1054297"/>
    <lineage>
        <taxon>Bacteria</taxon>
        <taxon>Bacillati</taxon>
        <taxon>Bacillota</taxon>
        <taxon>Clostridia</taxon>
        <taxon>Eubacteriales</taxon>
        <taxon>Clostridiaceae</taxon>
        <taxon>Clostridium</taxon>
    </lineage>
</organism>
<comment type="caution">
    <text evidence="1">The sequence shown here is derived from an EMBL/GenBank/DDBJ whole genome shotgun (WGS) entry which is preliminary data.</text>
</comment>
<evidence type="ECO:0000313" key="1">
    <source>
        <dbReference type="EMBL" id="MBP2021985.1"/>
    </source>
</evidence>
<evidence type="ECO:0008006" key="3">
    <source>
        <dbReference type="Google" id="ProtNLM"/>
    </source>
</evidence>
<name>A0ABS4K2G7_9CLOT</name>
<dbReference type="PIRSF" id="PIRSF033729">
    <property type="entry name" value="UCP033729"/>
    <property type="match status" value="1"/>
</dbReference>
<evidence type="ECO:0000313" key="2">
    <source>
        <dbReference type="Proteomes" id="UP001519308"/>
    </source>
</evidence>
<keyword evidence="2" id="KW-1185">Reference proteome</keyword>
<sequence length="205" mass="23799">MKRKVIFTLLGVVTTFLLCILIGVGVTKLSKPHSTEEIITILAEKPGYRSDVTIEVVNDMQTLVYTGHQTYKKNVAYKLDLNGGRNFTFKGDEITVVDKENSKDYKLDKSFDEVFKYGFIGEYIGLIYTNEDIGYKKETINDEDFLLIEILIPGSNRNLFKGIMYVSIKDNLPKKLVIYDEKEKERVRYTYDNFNWTEKINDEEL</sequence>
<dbReference type="InterPro" id="IPR014584">
    <property type="entry name" value="UCP033729"/>
</dbReference>
<dbReference type="EMBL" id="JAGGLL010000012">
    <property type="protein sequence ID" value="MBP2021985.1"/>
    <property type="molecule type" value="Genomic_DNA"/>
</dbReference>
<gene>
    <name evidence="1" type="ORF">J2Z44_001786</name>
</gene>
<dbReference type="RefSeq" id="WP_209649502.1">
    <property type="nucleotide sequence ID" value="NZ_JAGGLL010000012.1"/>
</dbReference>
<proteinExistence type="predicted"/>
<dbReference type="Proteomes" id="UP001519308">
    <property type="component" value="Unassembled WGS sequence"/>
</dbReference>
<protein>
    <recommendedName>
        <fullName evidence="3">Membrane associated protein</fullName>
    </recommendedName>
</protein>